<feature type="domain" description="Tetrapyrrole biosynthesis uroporphyrinogen III synthase" evidence="1">
    <location>
        <begin position="14"/>
        <end position="217"/>
    </location>
</feature>
<protein>
    <submittedName>
        <fullName evidence="2">Uroporphyrinogen-III synthase</fullName>
    </submittedName>
</protein>
<evidence type="ECO:0000259" key="1">
    <source>
        <dbReference type="Pfam" id="PF02602"/>
    </source>
</evidence>
<sequence length="241" mass="25301">MKLLIIRPQPGADATAHRLRAAGHTPIVMPLFSIEHLPVKSASADGYDAILLTSGNAARAAAEFLTQAHAKPIYAVGRATASALQSLSVPVAKIGSEGVDALVRGAAADRYQRLLWLAGEDHSPIPQIENVRIDIETVYRSATVSPPDDFVRQATESDIVILHSSRAARHFGELCAIMGVPRADVTLATFSSAIAEAAGENWGAMIVADAPNDAALLKAIQGQFTPAHCQDEGGAAIEGQI</sequence>
<dbReference type="AlphaFoldDB" id="A0A3R8RRS2"/>
<dbReference type="Proteomes" id="UP000268553">
    <property type="component" value="Unassembled WGS sequence"/>
</dbReference>
<evidence type="ECO:0000313" key="2">
    <source>
        <dbReference type="EMBL" id="RRQ51148.1"/>
    </source>
</evidence>
<dbReference type="GO" id="GO:0004852">
    <property type="term" value="F:uroporphyrinogen-III synthase activity"/>
    <property type="evidence" value="ECO:0007669"/>
    <property type="project" value="InterPro"/>
</dbReference>
<accession>A0A3R8RRS2</accession>
<keyword evidence="3" id="KW-1185">Reference proteome</keyword>
<dbReference type="Pfam" id="PF02602">
    <property type="entry name" value="HEM4"/>
    <property type="match status" value="1"/>
</dbReference>
<reference evidence="2 3" key="1">
    <citation type="submission" date="2018-12" db="EMBL/GenBank/DDBJ databases">
        <authorList>
            <person name="Kim S.-J."/>
            <person name="Jung G.-Y."/>
        </authorList>
    </citation>
    <scope>NUCLEOTIDE SEQUENCE [LARGE SCALE GENOMIC DNA]</scope>
    <source>
        <strain evidence="2 3">03SU3-P</strain>
    </source>
</reference>
<dbReference type="EMBL" id="RWJI01000002">
    <property type="protein sequence ID" value="RRQ51148.1"/>
    <property type="molecule type" value="Genomic_DNA"/>
</dbReference>
<dbReference type="SUPFAM" id="SSF69618">
    <property type="entry name" value="HemD-like"/>
    <property type="match status" value="1"/>
</dbReference>
<dbReference type="RefSeq" id="WP_125231122.1">
    <property type="nucleotide sequence ID" value="NZ_RWJI01000002.1"/>
</dbReference>
<gene>
    <name evidence="2" type="ORF">D7D48_09195</name>
</gene>
<dbReference type="Gene3D" id="3.40.50.10090">
    <property type="match status" value="2"/>
</dbReference>
<comment type="caution">
    <text evidence="2">The sequence shown here is derived from an EMBL/GenBank/DDBJ whole genome shotgun (WGS) entry which is preliminary data.</text>
</comment>
<dbReference type="InterPro" id="IPR003754">
    <property type="entry name" value="4pyrrol_synth_uPrphyn_synth"/>
</dbReference>
<dbReference type="InterPro" id="IPR036108">
    <property type="entry name" value="4pyrrol_syn_uPrphyn_synt_sf"/>
</dbReference>
<organism evidence="2 3">
    <name type="scientific">Sphingorhabdus wooponensis</name>
    <dbReference type="NCBI Taxonomy" id="940136"/>
    <lineage>
        <taxon>Bacteria</taxon>
        <taxon>Pseudomonadati</taxon>
        <taxon>Pseudomonadota</taxon>
        <taxon>Alphaproteobacteria</taxon>
        <taxon>Sphingomonadales</taxon>
        <taxon>Sphingomonadaceae</taxon>
        <taxon>Sphingorhabdus</taxon>
    </lineage>
</organism>
<name>A0A3R8RRS2_9SPHN</name>
<dbReference type="GO" id="GO:0033014">
    <property type="term" value="P:tetrapyrrole biosynthetic process"/>
    <property type="evidence" value="ECO:0007669"/>
    <property type="project" value="InterPro"/>
</dbReference>
<dbReference type="OrthoDB" id="7424801at2"/>
<evidence type="ECO:0000313" key="3">
    <source>
        <dbReference type="Proteomes" id="UP000268553"/>
    </source>
</evidence>
<proteinExistence type="predicted"/>
<dbReference type="CDD" id="cd06578">
    <property type="entry name" value="HemD"/>
    <property type="match status" value="1"/>
</dbReference>